<protein>
    <submittedName>
        <fullName evidence="1">Nucleoside monophosphate kinase</fullName>
    </submittedName>
</protein>
<dbReference type="SUPFAM" id="SSF52540">
    <property type="entry name" value="P-loop containing nucleoside triphosphate hydrolases"/>
    <property type="match status" value="1"/>
</dbReference>
<organism evidence="1 2">
    <name type="scientific">Flavobacterium buctense</name>
    <dbReference type="NCBI Taxonomy" id="1648146"/>
    <lineage>
        <taxon>Bacteria</taxon>
        <taxon>Pseudomonadati</taxon>
        <taxon>Bacteroidota</taxon>
        <taxon>Flavobacteriia</taxon>
        <taxon>Flavobacteriales</taxon>
        <taxon>Flavobacteriaceae</taxon>
        <taxon>Flavobacterium</taxon>
    </lineage>
</organism>
<keyword evidence="2" id="KW-1185">Reference proteome</keyword>
<sequence>MQKIHILFFNQYISKSKAIKAISEKYNLFICNFGEQLRKQLMEEENELVIRIKSFMDNANLIPDHLMVEFFKNNIKRQNQDTLLIEFPKTTKQFLTLKKVLTDLDMEIQIIWHINQKNTEEYMIQYFKNPKAKLWLDKYGDEVREKWFQDFEKNQIFIAEMQKLTKNEKWKVIEVDYETEIDEELITKKINA</sequence>
<name>A0ABU9E6I8_9FLAO</name>
<proteinExistence type="predicted"/>
<accession>A0ABU9E6I8</accession>
<keyword evidence="1" id="KW-0808">Transferase</keyword>
<dbReference type="GO" id="GO:0016301">
    <property type="term" value="F:kinase activity"/>
    <property type="evidence" value="ECO:0007669"/>
    <property type="project" value="UniProtKB-KW"/>
</dbReference>
<dbReference type="EMBL" id="JBBPCB010000009">
    <property type="protein sequence ID" value="MEK8181127.1"/>
    <property type="molecule type" value="Genomic_DNA"/>
</dbReference>
<reference evidence="1 2" key="1">
    <citation type="submission" date="2024-04" db="EMBL/GenBank/DDBJ databases">
        <title>draft genome sequnece of Flavobacterium buctense JCM 30750.</title>
        <authorList>
            <person name="Kim D.-U."/>
        </authorList>
    </citation>
    <scope>NUCLEOTIDE SEQUENCE [LARGE SCALE GENOMIC DNA]</scope>
    <source>
        <strain evidence="1 2">JCM 30750</strain>
    </source>
</reference>
<dbReference type="Pfam" id="PF00406">
    <property type="entry name" value="ADK"/>
    <property type="match status" value="1"/>
</dbReference>
<evidence type="ECO:0000313" key="1">
    <source>
        <dbReference type="EMBL" id="MEK8181127.1"/>
    </source>
</evidence>
<gene>
    <name evidence="1" type="ORF">WMW71_12315</name>
</gene>
<evidence type="ECO:0000313" key="2">
    <source>
        <dbReference type="Proteomes" id="UP001491349"/>
    </source>
</evidence>
<keyword evidence="1" id="KW-0418">Kinase</keyword>
<dbReference type="RefSeq" id="WP_187661128.1">
    <property type="nucleotide sequence ID" value="NZ_JACTAB010000009.1"/>
</dbReference>
<comment type="caution">
    <text evidence="1">The sequence shown here is derived from an EMBL/GenBank/DDBJ whole genome shotgun (WGS) entry which is preliminary data.</text>
</comment>
<dbReference type="Gene3D" id="3.40.50.300">
    <property type="entry name" value="P-loop containing nucleotide triphosphate hydrolases"/>
    <property type="match status" value="1"/>
</dbReference>
<dbReference type="Proteomes" id="UP001491349">
    <property type="component" value="Unassembled WGS sequence"/>
</dbReference>
<dbReference type="InterPro" id="IPR027417">
    <property type="entry name" value="P-loop_NTPase"/>
</dbReference>